<feature type="compositionally biased region" description="Basic and acidic residues" evidence="1">
    <location>
        <begin position="78"/>
        <end position="140"/>
    </location>
</feature>
<feature type="region of interest" description="Disordered" evidence="1">
    <location>
        <begin position="78"/>
        <end position="151"/>
    </location>
</feature>
<dbReference type="Proteomes" id="UP001152795">
    <property type="component" value="Unassembled WGS sequence"/>
</dbReference>
<organism evidence="2 3">
    <name type="scientific">Paramuricea clavata</name>
    <name type="common">Red gorgonian</name>
    <name type="synonym">Violescent sea-whip</name>
    <dbReference type="NCBI Taxonomy" id="317549"/>
    <lineage>
        <taxon>Eukaryota</taxon>
        <taxon>Metazoa</taxon>
        <taxon>Cnidaria</taxon>
        <taxon>Anthozoa</taxon>
        <taxon>Octocorallia</taxon>
        <taxon>Malacalcyonacea</taxon>
        <taxon>Plexauridae</taxon>
        <taxon>Paramuricea</taxon>
    </lineage>
</organism>
<proteinExistence type="predicted"/>
<dbReference type="AlphaFoldDB" id="A0A6S7LT05"/>
<evidence type="ECO:0000313" key="2">
    <source>
        <dbReference type="EMBL" id="CAB4043572.1"/>
    </source>
</evidence>
<name>A0A6S7LT05_PARCT</name>
<evidence type="ECO:0000256" key="1">
    <source>
        <dbReference type="SAM" id="MobiDB-lite"/>
    </source>
</evidence>
<comment type="caution">
    <text evidence="2">The sequence shown here is derived from an EMBL/GenBank/DDBJ whole genome shotgun (WGS) entry which is preliminary data.</text>
</comment>
<reference evidence="2" key="1">
    <citation type="submission" date="2020-04" db="EMBL/GenBank/DDBJ databases">
        <authorList>
            <person name="Alioto T."/>
            <person name="Alioto T."/>
            <person name="Gomez Garrido J."/>
        </authorList>
    </citation>
    <scope>NUCLEOTIDE SEQUENCE</scope>
    <source>
        <strain evidence="2">A484AB</strain>
    </source>
</reference>
<keyword evidence="3" id="KW-1185">Reference proteome</keyword>
<accession>A0A6S7LT05</accession>
<sequence>MALINELDPFYLFDSHARDFRGMPNPNGTAVVMKFTNIIGLEQYLCSVSLKLHTNLFEIVPVQLNKCIASNKKRKQCEETDIDRQARLQKASETKKRKCLEETNNERQIRHQKDSESKKRKRSEETDTNREMRLEKDRLNKKQKRAKKVSA</sequence>
<dbReference type="OrthoDB" id="1728974at2759"/>
<gene>
    <name evidence="2" type="ORF">PACLA_8A040750</name>
</gene>
<protein>
    <submittedName>
        <fullName evidence="2">Uncharacterized protein</fullName>
    </submittedName>
</protein>
<dbReference type="EMBL" id="CACRXK020032659">
    <property type="protein sequence ID" value="CAB4043572.1"/>
    <property type="molecule type" value="Genomic_DNA"/>
</dbReference>
<evidence type="ECO:0000313" key="3">
    <source>
        <dbReference type="Proteomes" id="UP001152795"/>
    </source>
</evidence>
<feature type="compositionally biased region" description="Basic residues" evidence="1">
    <location>
        <begin position="141"/>
        <end position="151"/>
    </location>
</feature>